<keyword evidence="1" id="KW-1133">Transmembrane helix</keyword>
<protein>
    <submittedName>
        <fullName evidence="2">Uncharacterized protein</fullName>
    </submittedName>
</protein>
<comment type="caution">
    <text evidence="2">The sequence shown here is derived from an EMBL/GenBank/DDBJ whole genome shotgun (WGS) entry which is preliminary data.</text>
</comment>
<organism evidence="2 3">
    <name type="scientific">Scyliorhinus torazame</name>
    <name type="common">Cloudy catshark</name>
    <name type="synonym">Catulus torazame</name>
    <dbReference type="NCBI Taxonomy" id="75743"/>
    <lineage>
        <taxon>Eukaryota</taxon>
        <taxon>Metazoa</taxon>
        <taxon>Chordata</taxon>
        <taxon>Craniata</taxon>
        <taxon>Vertebrata</taxon>
        <taxon>Chondrichthyes</taxon>
        <taxon>Elasmobranchii</taxon>
        <taxon>Galeomorphii</taxon>
        <taxon>Galeoidea</taxon>
        <taxon>Carcharhiniformes</taxon>
        <taxon>Scyliorhinidae</taxon>
        <taxon>Scyliorhinus</taxon>
    </lineage>
</organism>
<dbReference type="EMBL" id="BFAA01014731">
    <property type="protein sequence ID" value="GCB79715.1"/>
    <property type="molecule type" value="Genomic_DNA"/>
</dbReference>
<evidence type="ECO:0000256" key="1">
    <source>
        <dbReference type="SAM" id="Phobius"/>
    </source>
</evidence>
<evidence type="ECO:0000313" key="3">
    <source>
        <dbReference type="Proteomes" id="UP000288216"/>
    </source>
</evidence>
<feature type="transmembrane region" description="Helical" evidence="1">
    <location>
        <begin position="30"/>
        <end position="48"/>
    </location>
</feature>
<gene>
    <name evidence="2" type="ORF">scyTo_0019595</name>
</gene>
<keyword evidence="3" id="KW-1185">Reference proteome</keyword>
<dbReference type="AlphaFoldDB" id="A0A401Q2V8"/>
<reference evidence="2 3" key="1">
    <citation type="journal article" date="2018" name="Nat. Ecol. Evol.">
        <title>Shark genomes provide insights into elasmobranch evolution and the origin of vertebrates.</title>
        <authorList>
            <person name="Hara Y"/>
            <person name="Yamaguchi K"/>
            <person name="Onimaru K"/>
            <person name="Kadota M"/>
            <person name="Koyanagi M"/>
            <person name="Keeley SD"/>
            <person name="Tatsumi K"/>
            <person name="Tanaka K"/>
            <person name="Motone F"/>
            <person name="Kageyama Y"/>
            <person name="Nozu R"/>
            <person name="Adachi N"/>
            <person name="Nishimura O"/>
            <person name="Nakagawa R"/>
            <person name="Tanegashima C"/>
            <person name="Kiyatake I"/>
            <person name="Matsumoto R"/>
            <person name="Murakumo K"/>
            <person name="Nishida K"/>
            <person name="Terakita A"/>
            <person name="Kuratani S"/>
            <person name="Sato K"/>
            <person name="Hyodo S Kuraku.S."/>
        </authorList>
    </citation>
    <scope>NUCLEOTIDE SEQUENCE [LARGE SCALE GENOMIC DNA]</scope>
</reference>
<proteinExistence type="predicted"/>
<keyword evidence="1" id="KW-0812">Transmembrane</keyword>
<sequence>MQQIARSNELIGDLMVDSIMIIKFNPKADLIFLVICISEIICVCLLLVRNAYSKLGQKCKMFTDVGFAALNSCGDHR</sequence>
<keyword evidence="1" id="KW-0472">Membrane</keyword>
<accession>A0A401Q2V8</accession>
<evidence type="ECO:0000313" key="2">
    <source>
        <dbReference type="EMBL" id="GCB79715.1"/>
    </source>
</evidence>
<dbReference type="Proteomes" id="UP000288216">
    <property type="component" value="Unassembled WGS sequence"/>
</dbReference>
<name>A0A401Q2V8_SCYTO</name>